<protein>
    <submittedName>
        <fullName evidence="2">Uncharacterized protein</fullName>
    </submittedName>
</protein>
<keyword evidence="3" id="KW-1185">Reference proteome</keyword>
<proteinExistence type="predicted"/>
<name>A0AA40FFC5_9HYME</name>
<accession>A0AA40FFC5</accession>
<evidence type="ECO:0000313" key="2">
    <source>
        <dbReference type="EMBL" id="KAK1117525.1"/>
    </source>
</evidence>
<sequence>MARVELPWRLAGHDVVLSICTSGRRSEFRRDGHKSNQSSPAGLGTRAKHTTPKSFPRALGEQVTAATSATPRRRVIKPSCQRGGFASSTLAARP</sequence>
<dbReference type="AlphaFoldDB" id="A0AA40FFC5"/>
<evidence type="ECO:0000313" key="3">
    <source>
        <dbReference type="Proteomes" id="UP001177670"/>
    </source>
</evidence>
<dbReference type="Proteomes" id="UP001177670">
    <property type="component" value="Unassembled WGS sequence"/>
</dbReference>
<feature type="compositionally biased region" description="Basic and acidic residues" evidence="1">
    <location>
        <begin position="24"/>
        <end position="34"/>
    </location>
</feature>
<dbReference type="EMBL" id="JAHYIQ010000050">
    <property type="protein sequence ID" value="KAK1117525.1"/>
    <property type="molecule type" value="Genomic_DNA"/>
</dbReference>
<evidence type="ECO:0000256" key="1">
    <source>
        <dbReference type="SAM" id="MobiDB-lite"/>
    </source>
</evidence>
<feature type="region of interest" description="Disordered" evidence="1">
    <location>
        <begin position="23"/>
        <end position="56"/>
    </location>
</feature>
<gene>
    <name evidence="2" type="ORF">K0M31_016560</name>
</gene>
<organism evidence="2 3">
    <name type="scientific">Melipona bicolor</name>
    <dbReference type="NCBI Taxonomy" id="60889"/>
    <lineage>
        <taxon>Eukaryota</taxon>
        <taxon>Metazoa</taxon>
        <taxon>Ecdysozoa</taxon>
        <taxon>Arthropoda</taxon>
        <taxon>Hexapoda</taxon>
        <taxon>Insecta</taxon>
        <taxon>Pterygota</taxon>
        <taxon>Neoptera</taxon>
        <taxon>Endopterygota</taxon>
        <taxon>Hymenoptera</taxon>
        <taxon>Apocrita</taxon>
        <taxon>Aculeata</taxon>
        <taxon>Apoidea</taxon>
        <taxon>Anthophila</taxon>
        <taxon>Apidae</taxon>
        <taxon>Melipona</taxon>
    </lineage>
</organism>
<reference evidence="2" key="1">
    <citation type="submission" date="2021-10" db="EMBL/GenBank/DDBJ databases">
        <title>Melipona bicolor Genome sequencing and assembly.</title>
        <authorList>
            <person name="Araujo N.S."/>
            <person name="Arias M.C."/>
        </authorList>
    </citation>
    <scope>NUCLEOTIDE SEQUENCE</scope>
    <source>
        <strain evidence="2">USP_2M_L1-L4_2017</strain>
        <tissue evidence="2">Whole body</tissue>
    </source>
</reference>
<comment type="caution">
    <text evidence="2">The sequence shown here is derived from an EMBL/GenBank/DDBJ whole genome shotgun (WGS) entry which is preliminary data.</text>
</comment>